<dbReference type="FunFam" id="3.40.50.300:FF:000296">
    <property type="entry name" value="ATP-dependent DNA helicase RecQ"/>
    <property type="match status" value="1"/>
</dbReference>
<evidence type="ECO:0000256" key="7">
    <source>
        <dbReference type="ARBA" id="ARBA00022801"/>
    </source>
</evidence>
<evidence type="ECO:0000256" key="8">
    <source>
        <dbReference type="ARBA" id="ARBA00022806"/>
    </source>
</evidence>
<dbReference type="SMART" id="SM00490">
    <property type="entry name" value="HELICc"/>
    <property type="match status" value="1"/>
</dbReference>
<dbReference type="GO" id="GO:0009432">
    <property type="term" value="P:SOS response"/>
    <property type="evidence" value="ECO:0007669"/>
    <property type="project" value="UniProtKB-UniRule"/>
</dbReference>
<reference evidence="20 21" key="1">
    <citation type="submission" date="2020-07" db="EMBL/GenBank/DDBJ databases">
        <authorList>
            <person name="Feng H."/>
        </authorList>
    </citation>
    <scope>NUCLEOTIDE SEQUENCE [LARGE SCALE GENOMIC DNA]</scope>
    <source>
        <strain evidence="21">s-11</strain>
    </source>
</reference>
<evidence type="ECO:0000256" key="5">
    <source>
        <dbReference type="ARBA" id="ARBA00022741"/>
    </source>
</evidence>
<dbReference type="PROSITE" id="PS50967">
    <property type="entry name" value="HRDC"/>
    <property type="match status" value="1"/>
</dbReference>
<keyword evidence="5" id="KW-0547">Nucleotide-binding</keyword>
<dbReference type="AlphaFoldDB" id="A0A7W1XAW4"/>
<evidence type="ECO:0000259" key="17">
    <source>
        <dbReference type="PROSITE" id="PS50967"/>
    </source>
</evidence>
<keyword evidence="14" id="KW-0413">Isomerase</keyword>
<feature type="domain" description="Helicase ATP-binding" evidence="18">
    <location>
        <begin position="27"/>
        <end position="196"/>
    </location>
</feature>
<dbReference type="SMART" id="SM00487">
    <property type="entry name" value="DEXDc"/>
    <property type="match status" value="1"/>
</dbReference>
<keyword evidence="21" id="KW-1185">Reference proteome</keyword>
<keyword evidence="7 20" id="KW-0378">Hydrolase</keyword>
<dbReference type="NCBIfam" id="TIGR00614">
    <property type="entry name" value="recQ_fam"/>
    <property type="match status" value="1"/>
</dbReference>
<dbReference type="GO" id="GO:0006260">
    <property type="term" value="P:DNA replication"/>
    <property type="evidence" value="ECO:0007669"/>
    <property type="project" value="InterPro"/>
</dbReference>
<dbReference type="SUPFAM" id="SSF52540">
    <property type="entry name" value="P-loop containing nucleoside triphosphate hydrolases"/>
    <property type="match status" value="1"/>
</dbReference>
<dbReference type="Pfam" id="PF14493">
    <property type="entry name" value="HTH_40"/>
    <property type="match status" value="1"/>
</dbReference>
<comment type="similarity">
    <text evidence="3">Belongs to the helicase family. RecQ subfamily.</text>
</comment>
<gene>
    <name evidence="20" type="primary">recQ</name>
    <name evidence="20" type="ORF">H1164_10120</name>
</gene>
<dbReference type="GO" id="GO:0046872">
    <property type="term" value="F:metal ion binding"/>
    <property type="evidence" value="ECO:0007669"/>
    <property type="project" value="UniProtKB-KW"/>
</dbReference>
<dbReference type="Pfam" id="PF09382">
    <property type="entry name" value="RQC"/>
    <property type="match status" value="1"/>
</dbReference>
<evidence type="ECO:0000256" key="9">
    <source>
        <dbReference type="ARBA" id="ARBA00022833"/>
    </source>
</evidence>
<dbReference type="GO" id="GO:0005737">
    <property type="term" value="C:cytoplasm"/>
    <property type="evidence" value="ECO:0007669"/>
    <property type="project" value="TreeGrafter"/>
</dbReference>
<protein>
    <recommendedName>
        <fullName evidence="16">DNA helicase RecQ</fullName>
        <ecNumber evidence="16">5.6.2.4</ecNumber>
    </recommendedName>
</protein>
<keyword evidence="6" id="KW-0227">DNA damage</keyword>
<dbReference type="Pfam" id="PF00270">
    <property type="entry name" value="DEAD"/>
    <property type="match status" value="1"/>
</dbReference>
<evidence type="ECO:0000256" key="3">
    <source>
        <dbReference type="ARBA" id="ARBA00005446"/>
    </source>
</evidence>
<dbReference type="GO" id="GO:0006310">
    <property type="term" value="P:DNA recombination"/>
    <property type="evidence" value="ECO:0007669"/>
    <property type="project" value="UniProtKB-UniRule"/>
</dbReference>
<dbReference type="Pfam" id="PF16124">
    <property type="entry name" value="RecQ_Zn_bind"/>
    <property type="match status" value="1"/>
</dbReference>
<dbReference type="OrthoDB" id="9763310at2"/>
<dbReference type="NCBIfam" id="TIGR01389">
    <property type="entry name" value="recQ"/>
    <property type="match status" value="1"/>
</dbReference>
<keyword evidence="4" id="KW-0479">Metal-binding</keyword>
<dbReference type="PANTHER" id="PTHR13710:SF105">
    <property type="entry name" value="ATP-DEPENDENT DNA HELICASE Q1"/>
    <property type="match status" value="1"/>
</dbReference>
<evidence type="ECO:0000256" key="15">
    <source>
        <dbReference type="ARBA" id="ARBA00034617"/>
    </source>
</evidence>
<name>A0A7W1XAW4_9BACL</name>
<dbReference type="GO" id="GO:0003677">
    <property type="term" value="F:DNA binding"/>
    <property type="evidence" value="ECO:0007669"/>
    <property type="project" value="UniProtKB-KW"/>
</dbReference>
<comment type="cofactor">
    <cofactor evidence="2">
        <name>Zn(2+)</name>
        <dbReference type="ChEBI" id="CHEBI:29105"/>
    </cofactor>
</comment>
<evidence type="ECO:0000256" key="11">
    <source>
        <dbReference type="ARBA" id="ARBA00023125"/>
    </source>
</evidence>
<dbReference type="SUPFAM" id="SSF46785">
    <property type="entry name" value="Winged helix' DNA-binding domain"/>
    <property type="match status" value="1"/>
</dbReference>
<evidence type="ECO:0000256" key="12">
    <source>
        <dbReference type="ARBA" id="ARBA00023172"/>
    </source>
</evidence>
<dbReference type="GO" id="GO:0043590">
    <property type="term" value="C:bacterial nucleoid"/>
    <property type="evidence" value="ECO:0007669"/>
    <property type="project" value="TreeGrafter"/>
</dbReference>
<keyword evidence="13" id="KW-0234">DNA repair</keyword>
<evidence type="ECO:0000256" key="4">
    <source>
        <dbReference type="ARBA" id="ARBA00022723"/>
    </source>
</evidence>
<dbReference type="PROSITE" id="PS51192">
    <property type="entry name" value="HELICASE_ATP_BIND_1"/>
    <property type="match status" value="1"/>
</dbReference>
<dbReference type="PROSITE" id="PS51194">
    <property type="entry name" value="HELICASE_CTER"/>
    <property type="match status" value="1"/>
</dbReference>
<dbReference type="InterPro" id="IPR001650">
    <property type="entry name" value="Helicase_C-like"/>
</dbReference>
<evidence type="ECO:0000256" key="10">
    <source>
        <dbReference type="ARBA" id="ARBA00022840"/>
    </source>
</evidence>
<dbReference type="PANTHER" id="PTHR13710">
    <property type="entry name" value="DNA HELICASE RECQ FAMILY MEMBER"/>
    <property type="match status" value="1"/>
</dbReference>
<dbReference type="GO" id="GO:0006281">
    <property type="term" value="P:DNA repair"/>
    <property type="evidence" value="ECO:0007669"/>
    <property type="project" value="UniProtKB-KW"/>
</dbReference>
<dbReference type="Gene3D" id="1.10.10.10">
    <property type="entry name" value="Winged helix-like DNA-binding domain superfamily/Winged helix DNA-binding domain"/>
    <property type="match status" value="1"/>
</dbReference>
<evidence type="ECO:0000259" key="18">
    <source>
        <dbReference type="PROSITE" id="PS51192"/>
    </source>
</evidence>
<comment type="caution">
    <text evidence="20">The sequence shown here is derived from an EMBL/GenBank/DDBJ whole genome shotgun (WGS) entry which is preliminary data.</text>
</comment>
<dbReference type="EC" id="5.6.2.4" evidence="16"/>
<dbReference type="GO" id="GO:0005524">
    <property type="term" value="F:ATP binding"/>
    <property type="evidence" value="ECO:0007669"/>
    <property type="project" value="UniProtKB-KW"/>
</dbReference>
<sequence>MSLEQAELLLQKYFGYPTFRSGQKKIIESILAGHNTMGIMPTGGGKSICYQIPALMFPGITLVVSPLISLMKDQVDGLKELGIPATYINSSLSAEQIDQRIIRLKQGKYKLLYLAPERLDSHRFQTIFESLPIYFVTIDEAHCISQWGHDFRPSYRSMADMILKLPRRPIIAALTATATSDVREDIASLMKIPPSHIFSTKLRRENLSFYVRHEENRSEFIQNYLRQNEGKTGIIYCATRKETDQLHALLAGAGFSVAKYHGGMSEEERNRAQEQFSYDQIQTIIATNAFGMGIDKSNVRFVIHYNMPRNLECYYQEAGRAGRDGEKSECILLFSPQDIPTQRYLITHSDMTPERKTYELNKLQKMINYCHAGGCLQKEIVSYFGEKETTTCGTCGNCRNQAGDLSDITIEAQKIFSCIKRMQERFGLTIISKVLRGSKSKRVMEWDLHKLSTYGILSEYTEKEILGLCKRLAAEGYISLAYEGGMSFPIAKLTNKAIEVLKGMRPVRIRLDHDQSLHSEPKRSHGLFEELRQLRKTLSEQEQLPPYMIFGDSTLKEMCRRLPLTEEAIRSISGVGERKYKKYGLAFLEAIRQYAQTHNLSPETDPAASASSDKEPSHLVTYHLYVQGKTIDEIAAERGLVRSTVEDHLLRAGLEGMDLSWDDFIPPRWEKLIMQKIAELGAHKLRPIKDALPPEVDYMAIKAAIAKRELLSPTAK</sequence>
<dbReference type="GO" id="GO:0043138">
    <property type="term" value="F:3'-5' DNA helicase activity"/>
    <property type="evidence" value="ECO:0007669"/>
    <property type="project" value="UniProtKB-EC"/>
</dbReference>
<evidence type="ECO:0000256" key="14">
    <source>
        <dbReference type="ARBA" id="ARBA00023235"/>
    </source>
</evidence>
<evidence type="ECO:0000313" key="21">
    <source>
        <dbReference type="Proteomes" id="UP000530514"/>
    </source>
</evidence>
<dbReference type="GO" id="GO:0030894">
    <property type="term" value="C:replisome"/>
    <property type="evidence" value="ECO:0007669"/>
    <property type="project" value="TreeGrafter"/>
</dbReference>
<dbReference type="InterPro" id="IPR027417">
    <property type="entry name" value="P-loop_NTPase"/>
</dbReference>
<dbReference type="Pfam" id="PF00271">
    <property type="entry name" value="Helicase_C"/>
    <property type="match status" value="1"/>
</dbReference>
<dbReference type="CDD" id="cd18794">
    <property type="entry name" value="SF2_C_RecQ"/>
    <property type="match status" value="1"/>
</dbReference>
<dbReference type="RefSeq" id="WP_033100846.1">
    <property type="nucleotide sequence ID" value="NZ_JACEIP010000013.1"/>
</dbReference>
<keyword evidence="11" id="KW-0238">DNA-binding</keyword>
<keyword evidence="8 20" id="KW-0347">Helicase</keyword>
<dbReference type="Gene3D" id="3.40.50.300">
    <property type="entry name" value="P-loop containing nucleotide triphosphate hydrolases"/>
    <property type="match status" value="2"/>
</dbReference>
<evidence type="ECO:0000256" key="16">
    <source>
        <dbReference type="NCBIfam" id="TIGR01389"/>
    </source>
</evidence>
<dbReference type="InterPro" id="IPR010997">
    <property type="entry name" value="HRDC-like_sf"/>
</dbReference>
<dbReference type="Proteomes" id="UP000530514">
    <property type="component" value="Unassembled WGS sequence"/>
</dbReference>
<accession>A0A7W1XAW4</accession>
<dbReference type="CDD" id="cd17920">
    <property type="entry name" value="DEXHc_RecQ"/>
    <property type="match status" value="1"/>
</dbReference>
<dbReference type="InterPro" id="IPR004589">
    <property type="entry name" value="DNA_helicase_ATP-dep_RecQ"/>
</dbReference>
<dbReference type="SMART" id="SM00341">
    <property type="entry name" value="HRDC"/>
    <property type="match status" value="1"/>
</dbReference>
<evidence type="ECO:0000313" key="20">
    <source>
        <dbReference type="EMBL" id="MBA4543251.1"/>
    </source>
</evidence>
<dbReference type="InterPro" id="IPR011545">
    <property type="entry name" value="DEAD/DEAH_box_helicase_dom"/>
</dbReference>
<keyword evidence="12" id="KW-0233">DNA recombination</keyword>
<dbReference type="InterPro" id="IPR006293">
    <property type="entry name" value="DNA_helicase_ATP-dep_RecQ_bac"/>
</dbReference>
<dbReference type="InterPro" id="IPR018982">
    <property type="entry name" value="RQC_domain"/>
</dbReference>
<dbReference type="EMBL" id="JACEIP010000013">
    <property type="protein sequence ID" value="MBA4543251.1"/>
    <property type="molecule type" value="Genomic_DNA"/>
</dbReference>
<dbReference type="Gene3D" id="1.10.150.80">
    <property type="entry name" value="HRDC domain"/>
    <property type="match status" value="1"/>
</dbReference>
<dbReference type="SMART" id="SM00956">
    <property type="entry name" value="RQC"/>
    <property type="match status" value="1"/>
</dbReference>
<dbReference type="GO" id="GO:0016787">
    <property type="term" value="F:hydrolase activity"/>
    <property type="evidence" value="ECO:0007669"/>
    <property type="project" value="UniProtKB-KW"/>
</dbReference>
<dbReference type="Pfam" id="PF00570">
    <property type="entry name" value="HRDC"/>
    <property type="match status" value="1"/>
</dbReference>
<dbReference type="InterPro" id="IPR014001">
    <property type="entry name" value="Helicase_ATP-bd"/>
</dbReference>
<dbReference type="GO" id="GO:0009378">
    <property type="term" value="F:four-way junction helicase activity"/>
    <property type="evidence" value="ECO:0007669"/>
    <property type="project" value="TreeGrafter"/>
</dbReference>
<comment type="cofactor">
    <cofactor evidence="1">
        <name>Mg(2+)</name>
        <dbReference type="ChEBI" id="CHEBI:18420"/>
    </cofactor>
</comment>
<proteinExistence type="inferred from homology"/>
<dbReference type="InterPro" id="IPR036390">
    <property type="entry name" value="WH_DNA-bd_sf"/>
</dbReference>
<keyword evidence="10" id="KW-0067">ATP-binding</keyword>
<evidence type="ECO:0000256" key="2">
    <source>
        <dbReference type="ARBA" id="ARBA00001947"/>
    </source>
</evidence>
<keyword evidence="9" id="KW-0862">Zinc</keyword>
<dbReference type="SUPFAM" id="SSF47819">
    <property type="entry name" value="HRDC-like"/>
    <property type="match status" value="1"/>
</dbReference>
<evidence type="ECO:0000256" key="13">
    <source>
        <dbReference type="ARBA" id="ARBA00023204"/>
    </source>
</evidence>
<comment type="catalytic activity">
    <reaction evidence="15">
        <text>Couples ATP hydrolysis with the unwinding of duplex DNA by translocating in the 3'-5' direction.</text>
        <dbReference type="EC" id="5.6.2.4"/>
    </reaction>
</comment>
<evidence type="ECO:0000259" key="19">
    <source>
        <dbReference type="PROSITE" id="PS51194"/>
    </source>
</evidence>
<organism evidence="20 21">
    <name type="scientific">Thermoactinomyces daqus</name>
    <dbReference type="NCBI Taxonomy" id="1329516"/>
    <lineage>
        <taxon>Bacteria</taxon>
        <taxon>Bacillati</taxon>
        <taxon>Bacillota</taxon>
        <taxon>Bacilli</taxon>
        <taxon>Bacillales</taxon>
        <taxon>Thermoactinomycetaceae</taxon>
        <taxon>Thermoactinomyces</taxon>
    </lineage>
</organism>
<feature type="domain" description="Helicase C-terminal" evidence="19">
    <location>
        <begin position="219"/>
        <end position="364"/>
    </location>
</feature>
<dbReference type="InterPro" id="IPR002121">
    <property type="entry name" value="HRDC_dom"/>
</dbReference>
<dbReference type="InterPro" id="IPR032284">
    <property type="entry name" value="RecQ_Zn-bd"/>
</dbReference>
<dbReference type="InterPro" id="IPR044876">
    <property type="entry name" value="HRDC_dom_sf"/>
</dbReference>
<dbReference type="InterPro" id="IPR036388">
    <property type="entry name" value="WH-like_DNA-bd_sf"/>
</dbReference>
<evidence type="ECO:0000256" key="1">
    <source>
        <dbReference type="ARBA" id="ARBA00001946"/>
    </source>
</evidence>
<dbReference type="InterPro" id="IPR029491">
    <property type="entry name" value="Helicase_HTH"/>
</dbReference>
<feature type="domain" description="HRDC" evidence="17">
    <location>
        <begin position="521"/>
        <end position="601"/>
    </location>
</feature>
<evidence type="ECO:0000256" key="6">
    <source>
        <dbReference type="ARBA" id="ARBA00022763"/>
    </source>
</evidence>